<name>A0A7C4GG78_UNCW3</name>
<dbReference type="EMBL" id="DSUT01000032">
    <property type="protein sequence ID" value="HGK27662.1"/>
    <property type="molecule type" value="Genomic_DNA"/>
</dbReference>
<evidence type="ECO:0000313" key="2">
    <source>
        <dbReference type="EMBL" id="HGK27662.1"/>
    </source>
</evidence>
<sequence>MRYLVLLLGSLTVALGQPEFSGEIVKPDTARFSITTQSDPETWKFDIPDDAYFWMKIDDENGKELADVRLQTSRYVMLNGGGKFSFRLYTVGGDGPWSAKRISGSGTNPHIVSKPTAKPASPKTTSGGSTATPTSSGGFEGRIVEPDTARFSITTQSDPETWKFDIPSDAYFWMKIDDENGMELADVRLQTSCYVKLVGGGRFSCRLYTVGGDGPWSAKRISGSGTSPHIVSKPTAKPASSKATSGNSTATPTNNGGFTGKIVEPDTARFSITTQSDPETWKFDIPDNTWFWMKIDDENGTELADVRLHTIRYVKLVGGGRFSCRLYTVGGGGPWSAKRMSEDVAGAHHEITPSTANYHCGYLEESLWESFAVKPLNDPESWTFYLPENGRFWVEVYNRNGDEIGDFDLSKGETIELRGGGIFKMRIRCIEGSGYWEARRD</sequence>
<organism evidence="2">
    <name type="scientific">candidate division WOR-3 bacterium</name>
    <dbReference type="NCBI Taxonomy" id="2052148"/>
    <lineage>
        <taxon>Bacteria</taxon>
        <taxon>Bacteria division WOR-3</taxon>
    </lineage>
</organism>
<feature type="compositionally biased region" description="Low complexity" evidence="1">
    <location>
        <begin position="119"/>
        <end position="137"/>
    </location>
</feature>
<evidence type="ECO:0000256" key="1">
    <source>
        <dbReference type="SAM" id="MobiDB-lite"/>
    </source>
</evidence>
<feature type="region of interest" description="Disordered" evidence="1">
    <location>
        <begin position="221"/>
        <end position="262"/>
    </location>
</feature>
<reference evidence="2" key="1">
    <citation type="journal article" date="2020" name="mSystems">
        <title>Genome- and Community-Level Interaction Insights into Carbon Utilization and Element Cycling Functions of Hydrothermarchaeota in Hydrothermal Sediment.</title>
        <authorList>
            <person name="Zhou Z."/>
            <person name="Liu Y."/>
            <person name="Xu W."/>
            <person name="Pan J."/>
            <person name="Luo Z.H."/>
            <person name="Li M."/>
        </authorList>
    </citation>
    <scope>NUCLEOTIDE SEQUENCE [LARGE SCALE GENOMIC DNA]</scope>
    <source>
        <strain evidence="2">SpSt-488</strain>
    </source>
</reference>
<protein>
    <submittedName>
        <fullName evidence="2">Uncharacterized protein</fullName>
    </submittedName>
</protein>
<feature type="region of interest" description="Disordered" evidence="1">
    <location>
        <begin position="100"/>
        <end position="145"/>
    </location>
</feature>
<gene>
    <name evidence="2" type="ORF">ENS41_01760</name>
</gene>
<feature type="compositionally biased region" description="Polar residues" evidence="1">
    <location>
        <begin position="241"/>
        <end position="256"/>
    </location>
</feature>
<dbReference type="AlphaFoldDB" id="A0A7C4GG78"/>
<comment type="caution">
    <text evidence="2">The sequence shown here is derived from an EMBL/GenBank/DDBJ whole genome shotgun (WGS) entry which is preliminary data.</text>
</comment>
<proteinExistence type="predicted"/>
<accession>A0A7C4GG78</accession>